<evidence type="ECO:0000313" key="1">
    <source>
        <dbReference type="EMBL" id="ACY14588.1"/>
    </source>
</evidence>
<dbReference type="HOGENOM" id="CLU_1452560_0_0_7"/>
<accession>D0LFY6</accession>
<dbReference type="Proteomes" id="UP000001880">
    <property type="component" value="Chromosome"/>
</dbReference>
<dbReference type="RefSeq" id="WP_012827196.1">
    <property type="nucleotide sequence ID" value="NC_013440.1"/>
</dbReference>
<proteinExistence type="predicted"/>
<keyword evidence="2" id="KW-1185">Reference proteome</keyword>
<evidence type="ECO:0000313" key="2">
    <source>
        <dbReference type="Proteomes" id="UP000001880"/>
    </source>
</evidence>
<dbReference type="EMBL" id="CP001804">
    <property type="protein sequence ID" value="ACY14588.1"/>
    <property type="molecule type" value="Genomic_DNA"/>
</dbReference>
<reference evidence="1 2" key="1">
    <citation type="journal article" date="2010" name="Stand. Genomic Sci.">
        <title>Complete genome sequence of Haliangium ochraceum type strain (SMP-2).</title>
        <authorList>
            <consortium name="US DOE Joint Genome Institute (JGI-PGF)"/>
            <person name="Ivanova N."/>
            <person name="Daum C."/>
            <person name="Lang E."/>
            <person name="Abt B."/>
            <person name="Kopitz M."/>
            <person name="Saunders E."/>
            <person name="Lapidus A."/>
            <person name="Lucas S."/>
            <person name="Glavina Del Rio T."/>
            <person name="Nolan M."/>
            <person name="Tice H."/>
            <person name="Copeland A."/>
            <person name="Cheng J.F."/>
            <person name="Chen F."/>
            <person name="Bruce D."/>
            <person name="Goodwin L."/>
            <person name="Pitluck S."/>
            <person name="Mavromatis K."/>
            <person name="Pati A."/>
            <person name="Mikhailova N."/>
            <person name="Chen A."/>
            <person name="Palaniappan K."/>
            <person name="Land M."/>
            <person name="Hauser L."/>
            <person name="Chang Y.J."/>
            <person name="Jeffries C.D."/>
            <person name="Detter J.C."/>
            <person name="Brettin T."/>
            <person name="Rohde M."/>
            <person name="Goker M."/>
            <person name="Bristow J."/>
            <person name="Markowitz V."/>
            <person name="Eisen J.A."/>
            <person name="Hugenholtz P."/>
            <person name="Kyrpides N.C."/>
            <person name="Klenk H.P."/>
        </authorList>
    </citation>
    <scope>NUCLEOTIDE SEQUENCE [LARGE SCALE GENOMIC DNA]</scope>
    <source>
        <strain evidence="2">DSM 14365 / CIP 107738 / JCM 11303 / AJ 13395 / SMP-2</strain>
    </source>
</reference>
<organism evidence="1 2">
    <name type="scientific">Haliangium ochraceum (strain DSM 14365 / JCM 11303 / SMP-2)</name>
    <dbReference type="NCBI Taxonomy" id="502025"/>
    <lineage>
        <taxon>Bacteria</taxon>
        <taxon>Pseudomonadati</taxon>
        <taxon>Myxococcota</taxon>
        <taxon>Polyangia</taxon>
        <taxon>Haliangiales</taxon>
        <taxon>Kofleriaceae</taxon>
        <taxon>Haliangium</taxon>
    </lineage>
</organism>
<name>D0LFY6_HALO1</name>
<dbReference type="AlphaFoldDB" id="D0LFY6"/>
<dbReference type="KEGG" id="hoh:Hoch_2043"/>
<gene>
    <name evidence="1" type="ordered locus">Hoch_2043</name>
</gene>
<protein>
    <submittedName>
        <fullName evidence="1">Uncharacterized protein</fullName>
    </submittedName>
</protein>
<sequence length="186" mass="19375">MSTYILHLGFRWDSSPIGAVLTTGNLGDYRPLQFALGSDSGTPAWFRFQNTDSLSVTVWDLSSEAASTGGARADVALGFASLSGANGPQALSPVDLVTAGSSWTLKPDAQSHTQLLCSTAQPSNLALDTCPWAGARASYDAGVMRLVEVASFEMSFLLEVTRRDGASQVFVADPEVIVGAGGTAPT</sequence>